<feature type="transmembrane region" description="Helical" evidence="1">
    <location>
        <begin position="33"/>
        <end position="55"/>
    </location>
</feature>
<sequence length="137" mass="15146">MAEAIQSLVACVSGMLSDSSIHGKIYEYSESGLYFGVPLINLFGWAVVGFVTIALFQQIDSTLAAEPTLDRGVKLIECGVILYYLILVFSRSMTFAVGELLSGITGALLYIPITWMVFIRYWQWSAAHRRVSRGALL</sequence>
<dbReference type="InterPro" id="IPR007354">
    <property type="entry name" value="CruF-like"/>
</dbReference>
<dbReference type="AlphaFoldDB" id="A0A2T4TYE7"/>
<comment type="caution">
    <text evidence="2">The sequence shown here is derived from an EMBL/GenBank/DDBJ whole genome shotgun (WGS) entry which is preliminary data.</text>
</comment>
<evidence type="ECO:0008006" key="4">
    <source>
        <dbReference type="Google" id="ProtNLM"/>
    </source>
</evidence>
<dbReference type="OrthoDB" id="9811293at2"/>
<organism evidence="2 3">
    <name type="scientific">Candidatus Methylomirabilis limnetica</name>
    <dbReference type="NCBI Taxonomy" id="2033718"/>
    <lineage>
        <taxon>Bacteria</taxon>
        <taxon>Candidatus Methylomirabilota</taxon>
        <taxon>Candidatus Methylomirabilia</taxon>
        <taxon>Candidatus Methylomirabilales</taxon>
        <taxon>Candidatus Methylomirabilaceae</taxon>
        <taxon>Candidatus Methylomirabilis</taxon>
    </lineage>
</organism>
<dbReference type="PANTHER" id="PTHR39419:SF1">
    <property type="entry name" value="SLL0814 PROTEIN"/>
    <property type="match status" value="1"/>
</dbReference>
<reference evidence="2 3" key="1">
    <citation type="submission" date="2017-09" db="EMBL/GenBank/DDBJ databases">
        <title>Bloom of a denitrifying methanotroph, Candidatus Methylomirabilis limnetica, in a deep stratified lake.</title>
        <authorList>
            <person name="Graf J.S."/>
            <person name="Marchant H.K."/>
            <person name="Tienken D."/>
            <person name="Hach P.F."/>
            <person name="Brand A."/>
            <person name="Schubert C.J."/>
            <person name="Kuypers M.M."/>
            <person name="Milucka J."/>
        </authorList>
    </citation>
    <scope>NUCLEOTIDE SEQUENCE [LARGE SCALE GENOMIC DNA]</scope>
    <source>
        <strain evidence="2 3">Zug</strain>
    </source>
</reference>
<keyword evidence="1" id="KW-1133">Transmembrane helix</keyword>
<dbReference type="Pfam" id="PF04240">
    <property type="entry name" value="Caroten_synth"/>
    <property type="match status" value="1"/>
</dbReference>
<keyword evidence="1" id="KW-0472">Membrane</keyword>
<protein>
    <recommendedName>
        <fullName evidence="4">Carotenoid biosynthesis protein</fullName>
    </recommendedName>
</protein>
<gene>
    <name evidence="2" type="ORF">CLG94_05595</name>
</gene>
<feature type="transmembrane region" description="Helical" evidence="1">
    <location>
        <begin position="75"/>
        <end position="94"/>
    </location>
</feature>
<feature type="transmembrane region" description="Helical" evidence="1">
    <location>
        <begin position="100"/>
        <end position="122"/>
    </location>
</feature>
<evidence type="ECO:0000313" key="2">
    <source>
        <dbReference type="EMBL" id="PTL36137.1"/>
    </source>
</evidence>
<dbReference type="EMBL" id="NVQC01000017">
    <property type="protein sequence ID" value="PTL36137.1"/>
    <property type="molecule type" value="Genomic_DNA"/>
</dbReference>
<evidence type="ECO:0000313" key="3">
    <source>
        <dbReference type="Proteomes" id="UP000241436"/>
    </source>
</evidence>
<dbReference type="Proteomes" id="UP000241436">
    <property type="component" value="Unassembled WGS sequence"/>
</dbReference>
<dbReference type="PANTHER" id="PTHR39419">
    <property type="entry name" value="SLL0814 PROTEIN"/>
    <property type="match status" value="1"/>
</dbReference>
<proteinExistence type="predicted"/>
<keyword evidence="1" id="KW-0812">Transmembrane</keyword>
<dbReference type="RefSeq" id="WP_107561884.1">
    <property type="nucleotide sequence ID" value="NZ_NVQC01000017.1"/>
</dbReference>
<evidence type="ECO:0000256" key="1">
    <source>
        <dbReference type="SAM" id="Phobius"/>
    </source>
</evidence>
<name>A0A2T4TYE7_9BACT</name>
<keyword evidence="3" id="KW-1185">Reference proteome</keyword>
<reference evidence="3" key="2">
    <citation type="journal article" date="2018" name="Environ. Microbiol.">
        <title>Bloom of a denitrifying methanotroph, 'Candidatus Methylomirabilis limnetica', in a deep stratified lake.</title>
        <authorList>
            <person name="Graf J.S."/>
            <person name="Mayr M.J."/>
            <person name="Marchant H.K."/>
            <person name="Tienken D."/>
            <person name="Hach P.F."/>
            <person name="Brand A."/>
            <person name="Schubert C.J."/>
            <person name="Kuypers M.M."/>
            <person name="Milucka J."/>
        </authorList>
    </citation>
    <scope>NUCLEOTIDE SEQUENCE [LARGE SCALE GENOMIC DNA]</scope>
    <source>
        <strain evidence="3">Zug</strain>
    </source>
</reference>
<accession>A0A2T4TYE7</accession>